<dbReference type="GO" id="GO:0006513">
    <property type="term" value="P:protein monoubiquitination"/>
    <property type="evidence" value="ECO:0007669"/>
    <property type="project" value="TreeGrafter"/>
</dbReference>
<dbReference type="VEuPathDB" id="FungiDB:AAP_00770"/>
<evidence type="ECO:0000256" key="1">
    <source>
        <dbReference type="ARBA" id="ARBA00000900"/>
    </source>
</evidence>
<feature type="region of interest" description="Disordered" evidence="6">
    <location>
        <begin position="180"/>
        <end position="203"/>
    </location>
</feature>
<feature type="compositionally biased region" description="Basic residues" evidence="6">
    <location>
        <begin position="98"/>
        <end position="107"/>
    </location>
</feature>
<feature type="region of interest" description="Disordered" evidence="6">
    <location>
        <begin position="277"/>
        <end position="309"/>
    </location>
</feature>
<evidence type="ECO:0000256" key="2">
    <source>
        <dbReference type="ARBA" id="ARBA00012483"/>
    </source>
</evidence>
<proteinExistence type="predicted"/>
<keyword evidence="3" id="KW-0808">Transferase</keyword>
<keyword evidence="4" id="KW-0805">Transcription regulation</keyword>
<organism evidence="7 8">
    <name type="scientific">Ascosphaera apis ARSEF 7405</name>
    <dbReference type="NCBI Taxonomy" id="392613"/>
    <lineage>
        <taxon>Eukaryota</taxon>
        <taxon>Fungi</taxon>
        <taxon>Dikarya</taxon>
        <taxon>Ascomycota</taxon>
        <taxon>Pezizomycotina</taxon>
        <taxon>Eurotiomycetes</taxon>
        <taxon>Eurotiomycetidae</taxon>
        <taxon>Onygenales</taxon>
        <taxon>Ascosphaeraceae</taxon>
        <taxon>Ascosphaera</taxon>
    </lineage>
</organism>
<evidence type="ECO:0000256" key="6">
    <source>
        <dbReference type="SAM" id="MobiDB-lite"/>
    </source>
</evidence>
<name>A0A168CXH2_9EURO</name>
<feature type="compositionally biased region" description="Basic and acidic residues" evidence="6">
    <location>
        <begin position="73"/>
        <end position="83"/>
    </location>
</feature>
<evidence type="ECO:0000256" key="4">
    <source>
        <dbReference type="ARBA" id="ARBA00023015"/>
    </source>
</evidence>
<dbReference type="AlphaFoldDB" id="A0A168CXH2"/>
<evidence type="ECO:0000313" key="7">
    <source>
        <dbReference type="EMBL" id="KZZ97127.1"/>
    </source>
</evidence>
<dbReference type="PANTHER" id="PTHR46077:SF1">
    <property type="entry name" value="TOP1 BINDING ARGININE_SERINE RICH PROTEIN, E3 UBIQUITIN LIGASE"/>
    <property type="match status" value="1"/>
</dbReference>
<gene>
    <name evidence="7" type="ORF">AAP_00770</name>
</gene>
<evidence type="ECO:0000256" key="3">
    <source>
        <dbReference type="ARBA" id="ARBA00022679"/>
    </source>
</evidence>
<dbReference type="EC" id="2.3.2.27" evidence="2"/>
<dbReference type="PANTHER" id="PTHR46077">
    <property type="entry name" value="E3 UBIQUITIN-PROTEIN LIGASE TOPORS"/>
    <property type="match status" value="1"/>
</dbReference>
<dbReference type="GO" id="GO:0000209">
    <property type="term" value="P:protein polyubiquitination"/>
    <property type="evidence" value="ECO:0007669"/>
    <property type="project" value="TreeGrafter"/>
</dbReference>
<dbReference type="OrthoDB" id="21204at2759"/>
<dbReference type="GO" id="GO:0061630">
    <property type="term" value="F:ubiquitin protein ligase activity"/>
    <property type="evidence" value="ECO:0007669"/>
    <property type="project" value="UniProtKB-EC"/>
</dbReference>
<feature type="compositionally biased region" description="Polar residues" evidence="6">
    <location>
        <begin position="180"/>
        <end position="190"/>
    </location>
</feature>
<comment type="caution">
    <text evidence="7">The sequence shown here is derived from an EMBL/GenBank/DDBJ whole genome shotgun (WGS) entry which is preliminary data.</text>
</comment>
<evidence type="ECO:0000256" key="5">
    <source>
        <dbReference type="ARBA" id="ARBA00023163"/>
    </source>
</evidence>
<reference evidence="7 8" key="1">
    <citation type="journal article" date="2016" name="Genome Biol. Evol.">
        <title>Divergent and convergent evolution of fungal pathogenicity.</title>
        <authorList>
            <person name="Shang Y."/>
            <person name="Xiao G."/>
            <person name="Zheng P."/>
            <person name="Cen K."/>
            <person name="Zhan S."/>
            <person name="Wang C."/>
        </authorList>
    </citation>
    <scope>NUCLEOTIDE SEQUENCE [LARGE SCALE GENOMIC DNA]</scope>
    <source>
        <strain evidence="7 8">ARSEF 7405</strain>
    </source>
</reference>
<comment type="catalytic activity">
    <reaction evidence="1">
        <text>S-ubiquitinyl-[E2 ubiquitin-conjugating enzyme]-L-cysteine + [acceptor protein]-L-lysine = [E2 ubiquitin-conjugating enzyme]-L-cysteine + N(6)-ubiquitinyl-[acceptor protein]-L-lysine.</text>
        <dbReference type="EC" id="2.3.2.27"/>
    </reaction>
</comment>
<dbReference type="EMBL" id="AZGZ01000002">
    <property type="protein sequence ID" value="KZZ97127.1"/>
    <property type="molecule type" value="Genomic_DNA"/>
</dbReference>
<keyword evidence="8" id="KW-1185">Reference proteome</keyword>
<feature type="compositionally biased region" description="Basic and acidic residues" evidence="6">
    <location>
        <begin position="278"/>
        <end position="295"/>
    </location>
</feature>
<protein>
    <recommendedName>
        <fullName evidence="2">RING-type E3 ubiquitin transferase</fullName>
        <ecNumber evidence="2">2.3.2.27</ecNumber>
    </recommendedName>
</protein>
<keyword evidence="5" id="KW-0804">Transcription</keyword>
<feature type="region of interest" description="Disordered" evidence="6">
    <location>
        <begin position="68"/>
        <end position="111"/>
    </location>
</feature>
<dbReference type="Proteomes" id="UP000242877">
    <property type="component" value="Unassembled WGS sequence"/>
</dbReference>
<sequence>MADRGDLQQEILQKTLQEVKQGCENDPNPCVICLEQVKRQAACPLCKNEVKSVLYGFEEQGGLKEYTVTTGTDGHRQVNDRHISSRQNSSHPSLLLRERRRPRRQRRPLTPVLDDGVARRRYVYKHHLFSCRVGSNRLSQYRELSLHMFSTDATLVQRARRWIRRELRVFSFLYPETENSMTADPDSTSGHGAAQEEENRDRRSSNAEFLLDYIISILRTIDIKAASGAAEDLLQEFLGRDHARLFLHELQAFLRSPYTTLRDWDAAVQYDEPAIMAEQRRGRSSETRSTRKGPDDIYPDSYIPNYDDDVDLERRRKRRKVR</sequence>
<accession>A0A168CXH2</accession>
<evidence type="ECO:0000313" key="8">
    <source>
        <dbReference type="Proteomes" id="UP000242877"/>
    </source>
</evidence>